<sequence>MENLGDIRLFVETANLGGLSAAGRKLGLSPAAASARLVKLEASLNARLFERTTRQLRLTEEGRMYLAHCQQAIQALDDARAALQAGRSVVRGKLRVSATSDFGRHVLKGWLDEFNVLYPEVTFALALSDSLSNLVQDDIDLVIRFGVPPDSSLVARRLAPNRRVLCASPEYLSIHGIPEHPRDLDRFNYIVLSSAAGSANEWRFSRGNETETFTVPLERARETNDGALAREWAVDGYGIVMKSVWDIGADLRAGRLTILMPEWRSPDVPVHALYQRSRYMAPRVRALLDFLIERFATVSGDLEAYLDPVR</sequence>
<dbReference type="PATRIC" id="fig|908627.4.peg.4337"/>
<dbReference type="FunFam" id="3.40.190.290:FF:000001">
    <property type="entry name" value="Transcriptional regulator, LysR family"/>
    <property type="match status" value="1"/>
</dbReference>
<dbReference type="FunFam" id="1.10.10.10:FF:000001">
    <property type="entry name" value="LysR family transcriptional regulator"/>
    <property type="match status" value="1"/>
</dbReference>
<evidence type="ECO:0000313" key="6">
    <source>
        <dbReference type="EMBL" id="KLU24578.1"/>
    </source>
</evidence>
<dbReference type="CDD" id="cd08422">
    <property type="entry name" value="PBP2_CrgA_like"/>
    <property type="match status" value="1"/>
</dbReference>
<dbReference type="InterPro" id="IPR005119">
    <property type="entry name" value="LysR_subst-bd"/>
</dbReference>
<keyword evidence="7" id="KW-1185">Reference proteome</keyword>
<dbReference type="InterPro" id="IPR036390">
    <property type="entry name" value="WH_DNA-bd_sf"/>
</dbReference>
<keyword evidence="2" id="KW-0805">Transcription regulation</keyword>
<dbReference type="AlphaFoldDB" id="A0A0J1FXC6"/>
<evidence type="ECO:0000313" key="7">
    <source>
        <dbReference type="Proteomes" id="UP000035963"/>
    </source>
</evidence>
<dbReference type="RefSeq" id="WP_047848299.1">
    <property type="nucleotide sequence ID" value="NZ_AEJF01000122.1"/>
</dbReference>
<dbReference type="GO" id="GO:0003700">
    <property type="term" value="F:DNA-binding transcription factor activity"/>
    <property type="evidence" value="ECO:0007669"/>
    <property type="project" value="InterPro"/>
</dbReference>
<dbReference type="EMBL" id="AEJF01000122">
    <property type="protein sequence ID" value="KLU24578.1"/>
    <property type="molecule type" value="Genomic_DNA"/>
</dbReference>
<dbReference type="GO" id="GO:0043565">
    <property type="term" value="F:sequence-specific DNA binding"/>
    <property type="evidence" value="ECO:0007669"/>
    <property type="project" value="TreeGrafter"/>
</dbReference>
<dbReference type="Gene3D" id="1.10.10.10">
    <property type="entry name" value="Winged helix-like DNA-binding domain superfamily/Winged helix DNA-binding domain"/>
    <property type="match status" value="1"/>
</dbReference>
<dbReference type="SUPFAM" id="SSF46785">
    <property type="entry name" value="Winged helix' DNA-binding domain"/>
    <property type="match status" value="1"/>
</dbReference>
<gene>
    <name evidence="6" type="ORF">EOS_19370</name>
</gene>
<dbReference type="PROSITE" id="PS50931">
    <property type="entry name" value="HTH_LYSR"/>
    <property type="match status" value="1"/>
</dbReference>
<comment type="caution">
    <text evidence="6">The sequence shown here is derived from an EMBL/GenBank/DDBJ whole genome shotgun (WGS) entry which is preliminary data.</text>
</comment>
<dbReference type="Pfam" id="PF03466">
    <property type="entry name" value="LysR_substrate"/>
    <property type="match status" value="1"/>
</dbReference>
<dbReference type="Pfam" id="PF00126">
    <property type="entry name" value="HTH_1"/>
    <property type="match status" value="1"/>
</dbReference>
<dbReference type="Gene3D" id="3.40.190.290">
    <property type="match status" value="1"/>
</dbReference>
<dbReference type="InterPro" id="IPR000847">
    <property type="entry name" value="LysR_HTH_N"/>
</dbReference>
<dbReference type="PANTHER" id="PTHR30537:SF21">
    <property type="entry name" value="HTH-TYPE TRANSCRIPTIONAL REGULATOR SINR-RELATED"/>
    <property type="match status" value="1"/>
</dbReference>
<dbReference type="InterPro" id="IPR058163">
    <property type="entry name" value="LysR-type_TF_proteobact-type"/>
</dbReference>
<evidence type="ECO:0000256" key="3">
    <source>
        <dbReference type="ARBA" id="ARBA00023125"/>
    </source>
</evidence>
<dbReference type="Proteomes" id="UP000035963">
    <property type="component" value="Unassembled WGS sequence"/>
</dbReference>
<keyword evidence="4" id="KW-0804">Transcription</keyword>
<evidence type="ECO:0000256" key="1">
    <source>
        <dbReference type="ARBA" id="ARBA00009437"/>
    </source>
</evidence>
<comment type="similarity">
    <text evidence="1">Belongs to the LysR transcriptional regulatory family.</text>
</comment>
<dbReference type="GO" id="GO:0006351">
    <property type="term" value="P:DNA-templated transcription"/>
    <property type="evidence" value="ECO:0007669"/>
    <property type="project" value="TreeGrafter"/>
</dbReference>
<evidence type="ECO:0000256" key="4">
    <source>
        <dbReference type="ARBA" id="ARBA00023163"/>
    </source>
</evidence>
<accession>A0A0J1FXC6</accession>
<feature type="domain" description="HTH lysR-type" evidence="5">
    <location>
        <begin position="1"/>
        <end position="59"/>
    </location>
</feature>
<dbReference type="SUPFAM" id="SSF53850">
    <property type="entry name" value="Periplasmic binding protein-like II"/>
    <property type="match status" value="1"/>
</dbReference>
<organism evidence="6 7">
    <name type="scientific">Caballeronia mineralivorans PML1(12)</name>
    <dbReference type="NCBI Taxonomy" id="908627"/>
    <lineage>
        <taxon>Bacteria</taxon>
        <taxon>Pseudomonadati</taxon>
        <taxon>Pseudomonadota</taxon>
        <taxon>Betaproteobacteria</taxon>
        <taxon>Burkholderiales</taxon>
        <taxon>Burkholderiaceae</taxon>
        <taxon>Caballeronia</taxon>
    </lineage>
</organism>
<evidence type="ECO:0000259" key="5">
    <source>
        <dbReference type="PROSITE" id="PS50931"/>
    </source>
</evidence>
<dbReference type="PANTHER" id="PTHR30537">
    <property type="entry name" value="HTH-TYPE TRANSCRIPTIONAL REGULATOR"/>
    <property type="match status" value="1"/>
</dbReference>
<protein>
    <submittedName>
        <fullName evidence="6">LysR family transcriptional regulator</fullName>
    </submittedName>
</protein>
<keyword evidence="3" id="KW-0238">DNA-binding</keyword>
<proteinExistence type="inferred from homology"/>
<name>A0A0J1FXC6_9BURK</name>
<reference evidence="6 7" key="1">
    <citation type="journal article" date="2015" name="Genome Announc.">
        <title>Draft Genome Sequence of Burkholderia sp. Strain PML1(12), an Ectomycorrhizosphere-Inhabiting Bacterium with Effective Mineral-Weathering Ability.</title>
        <authorList>
            <person name="Uroz S."/>
            <person name="Oger P."/>
        </authorList>
    </citation>
    <scope>NUCLEOTIDE SEQUENCE [LARGE SCALE GENOMIC DNA]</scope>
    <source>
        <strain evidence="7">PML1(12)</strain>
    </source>
</reference>
<dbReference type="InterPro" id="IPR036388">
    <property type="entry name" value="WH-like_DNA-bd_sf"/>
</dbReference>
<evidence type="ECO:0000256" key="2">
    <source>
        <dbReference type="ARBA" id="ARBA00023015"/>
    </source>
</evidence>